<dbReference type="OrthoDB" id="4213913at2759"/>
<dbReference type="STRING" id="1447883.A0A2B7YB46"/>
<protein>
    <submittedName>
        <fullName evidence="1">Uncharacterized protein</fullName>
    </submittedName>
</protein>
<evidence type="ECO:0000313" key="1">
    <source>
        <dbReference type="EMBL" id="PGH17827.1"/>
    </source>
</evidence>
<keyword evidence="2" id="KW-1185">Reference proteome</keyword>
<comment type="caution">
    <text evidence="1">The sequence shown here is derived from an EMBL/GenBank/DDBJ whole genome shotgun (WGS) entry which is preliminary data.</text>
</comment>
<dbReference type="Proteomes" id="UP000224634">
    <property type="component" value="Unassembled WGS sequence"/>
</dbReference>
<dbReference type="AlphaFoldDB" id="A0A2B7YB46"/>
<reference evidence="1 2" key="1">
    <citation type="submission" date="2017-10" db="EMBL/GenBank/DDBJ databases">
        <title>Comparative genomics in systemic dimorphic fungi from Ajellomycetaceae.</title>
        <authorList>
            <person name="Munoz J.F."/>
            <person name="Mcewen J.G."/>
            <person name="Clay O.K."/>
            <person name="Cuomo C.A."/>
        </authorList>
    </citation>
    <scope>NUCLEOTIDE SEQUENCE [LARGE SCALE GENOMIC DNA]</scope>
    <source>
        <strain evidence="1 2">UAMH7299</strain>
    </source>
</reference>
<organism evidence="1 2">
    <name type="scientific">Polytolypa hystricis (strain UAMH7299)</name>
    <dbReference type="NCBI Taxonomy" id="1447883"/>
    <lineage>
        <taxon>Eukaryota</taxon>
        <taxon>Fungi</taxon>
        <taxon>Dikarya</taxon>
        <taxon>Ascomycota</taxon>
        <taxon>Pezizomycotina</taxon>
        <taxon>Eurotiomycetes</taxon>
        <taxon>Eurotiomycetidae</taxon>
        <taxon>Onygenales</taxon>
        <taxon>Onygenales incertae sedis</taxon>
        <taxon>Polytolypa</taxon>
    </lineage>
</organism>
<dbReference type="EMBL" id="PDNA01000061">
    <property type="protein sequence ID" value="PGH17827.1"/>
    <property type="molecule type" value="Genomic_DNA"/>
</dbReference>
<accession>A0A2B7YB46</accession>
<sequence>MPSIRIKSRAARWHYGVYCYVPFDENIHNPHKKFIPKMIRSWVFANHKSVGRPISSSNDSIKEAVPRLVPWSWDQKVSLGRPGMLRIMVYNCSSRIAPVDMTNDASKFVEVTANLGTIPESRINRERGTDGSEYYQVDFDIEVTCYRERIEFTLVYAGKRYDAVTKEYM</sequence>
<proteinExistence type="predicted"/>
<name>A0A2B7YB46_POLH7</name>
<gene>
    <name evidence="1" type="ORF">AJ80_04650</name>
</gene>
<evidence type="ECO:0000313" key="2">
    <source>
        <dbReference type="Proteomes" id="UP000224634"/>
    </source>
</evidence>